<proteinExistence type="predicted"/>
<dbReference type="Pfam" id="PF00891">
    <property type="entry name" value="Methyltransf_2"/>
    <property type="match status" value="1"/>
</dbReference>
<dbReference type="RefSeq" id="WP_223092523.1">
    <property type="nucleotide sequence ID" value="NZ_CP061913.1"/>
</dbReference>
<evidence type="ECO:0000313" key="7">
    <source>
        <dbReference type="Proteomes" id="UP001589608"/>
    </source>
</evidence>
<evidence type="ECO:0000256" key="3">
    <source>
        <dbReference type="ARBA" id="ARBA00022691"/>
    </source>
</evidence>
<keyword evidence="3" id="KW-0949">S-adenosyl-L-methionine</keyword>
<dbReference type="PROSITE" id="PS51683">
    <property type="entry name" value="SAM_OMT_II"/>
    <property type="match status" value="1"/>
</dbReference>
<dbReference type="Gene3D" id="1.10.10.10">
    <property type="entry name" value="Winged helix-like DNA-binding domain superfamily/Winged helix DNA-binding domain"/>
    <property type="match status" value="1"/>
</dbReference>
<dbReference type="EMBL" id="JBHMCA010000052">
    <property type="protein sequence ID" value="MFB9447226.1"/>
    <property type="molecule type" value="Genomic_DNA"/>
</dbReference>
<sequence>MTASERAARQVIDVATGWWRAQAMHAAVTLGLPDAIGAGAATLKALTIRLGADPDRLGRLLRLLAAIGLVTQDGDGYHLTPAGRLLRTDVPGSMNALCRVYSEEFARAWEALPSTVLTGEPGFTYAHGRPLGDYLRAEPAAATRFQGAMSAGNLFFADVATAFDFASCARVIDVAGGNGALLATILRTHPHLYGTVVDQPHVVPLADALLTRELGRGRHEARAGDVFAAVPPGADAYVLSRVLQDWDDEHCVQLLDTCRRAMLPHARLLVVERVIPEADEQLLPVLWDVHLMVVAGGRERTLPGYRSLLAAAGLHLEAVHPLALETSLLIAAPAHA</sequence>
<dbReference type="SUPFAM" id="SSF46785">
    <property type="entry name" value="Winged helix' DNA-binding domain"/>
    <property type="match status" value="1"/>
</dbReference>
<dbReference type="InterPro" id="IPR001077">
    <property type="entry name" value="COMT_C"/>
</dbReference>
<evidence type="ECO:0000256" key="1">
    <source>
        <dbReference type="ARBA" id="ARBA00022603"/>
    </source>
</evidence>
<dbReference type="GO" id="GO:0008168">
    <property type="term" value="F:methyltransferase activity"/>
    <property type="evidence" value="ECO:0007669"/>
    <property type="project" value="UniProtKB-KW"/>
</dbReference>
<feature type="domain" description="O-methyltransferase dimerisation" evidence="5">
    <location>
        <begin position="13"/>
        <end position="87"/>
    </location>
</feature>
<dbReference type="Gene3D" id="1.10.287.1350">
    <property type="match status" value="1"/>
</dbReference>
<evidence type="ECO:0000259" key="5">
    <source>
        <dbReference type="Pfam" id="PF08100"/>
    </source>
</evidence>
<protein>
    <submittedName>
        <fullName evidence="6">Methyltransferase</fullName>
    </submittedName>
</protein>
<dbReference type="InterPro" id="IPR036390">
    <property type="entry name" value="WH_DNA-bd_sf"/>
</dbReference>
<dbReference type="InterPro" id="IPR016461">
    <property type="entry name" value="COMT-like"/>
</dbReference>
<evidence type="ECO:0000256" key="2">
    <source>
        <dbReference type="ARBA" id="ARBA00022679"/>
    </source>
</evidence>
<dbReference type="InterPro" id="IPR036388">
    <property type="entry name" value="WH-like_DNA-bd_sf"/>
</dbReference>
<accession>A0ABV5MEE6</accession>
<dbReference type="InterPro" id="IPR029063">
    <property type="entry name" value="SAM-dependent_MTases_sf"/>
</dbReference>
<name>A0ABV5MEE6_9ACTN</name>
<reference evidence="6 7" key="1">
    <citation type="submission" date="2024-09" db="EMBL/GenBank/DDBJ databases">
        <authorList>
            <person name="Sun Q."/>
            <person name="Mori K."/>
        </authorList>
    </citation>
    <scope>NUCLEOTIDE SEQUENCE [LARGE SCALE GENOMIC DNA]</scope>
    <source>
        <strain evidence="6 7">JCM 3307</strain>
    </source>
</reference>
<dbReference type="PIRSF" id="PIRSF005739">
    <property type="entry name" value="O-mtase"/>
    <property type="match status" value="1"/>
</dbReference>
<evidence type="ECO:0000259" key="4">
    <source>
        <dbReference type="Pfam" id="PF00891"/>
    </source>
</evidence>
<keyword evidence="7" id="KW-1185">Reference proteome</keyword>
<dbReference type="SUPFAM" id="SSF53335">
    <property type="entry name" value="S-adenosyl-L-methionine-dependent methyltransferases"/>
    <property type="match status" value="1"/>
</dbReference>
<organism evidence="6 7">
    <name type="scientific">Dactylosporangium vinaceum</name>
    <dbReference type="NCBI Taxonomy" id="53362"/>
    <lineage>
        <taxon>Bacteria</taxon>
        <taxon>Bacillati</taxon>
        <taxon>Actinomycetota</taxon>
        <taxon>Actinomycetes</taxon>
        <taxon>Micromonosporales</taxon>
        <taxon>Micromonosporaceae</taxon>
        <taxon>Dactylosporangium</taxon>
    </lineage>
</organism>
<keyword evidence="1 6" id="KW-0489">Methyltransferase</keyword>
<keyword evidence="2" id="KW-0808">Transferase</keyword>
<dbReference type="InterPro" id="IPR012967">
    <property type="entry name" value="COMT_dimerisation"/>
</dbReference>
<dbReference type="PANTHER" id="PTHR43712:SF2">
    <property type="entry name" value="O-METHYLTRANSFERASE CICE"/>
    <property type="match status" value="1"/>
</dbReference>
<dbReference type="Pfam" id="PF08100">
    <property type="entry name" value="Dimerisation"/>
    <property type="match status" value="1"/>
</dbReference>
<dbReference type="GO" id="GO:0032259">
    <property type="term" value="P:methylation"/>
    <property type="evidence" value="ECO:0007669"/>
    <property type="project" value="UniProtKB-KW"/>
</dbReference>
<comment type="caution">
    <text evidence="6">The sequence shown here is derived from an EMBL/GenBank/DDBJ whole genome shotgun (WGS) entry which is preliminary data.</text>
</comment>
<dbReference type="Gene3D" id="3.40.50.150">
    <property type="entry name" value="Vaccinia Virus protein VP39"/>
    <property type="match status" value="1"/>
</dbReference>
<dbReference type="PANTHER" id="PTHR43712">
    <property type="entry name" value="PUTATIVE (AFU_ORTHOLOGUE AFUA_4G14580)-RELATED"/>
    <property type="match status" value="1"/>
</dbReference>
<gene>
    <name evidence="6" type="ORF">ACFFTR_29390</name>
</gene>
<evidence type="ECO:0000313" key="6">
    <source>
        <dbReference type="EMBL" id="MFB9447226.1"/>
    </source>
</evidence>
<feature type="domain" description="O-methyltransferase C-terminal" evidence="4">
    <location>
        <begin position="109"/>
        <end position="314"/>
    </location>
</feature>
<dbReference type="Proteomes" id="UP001589608">
    <property type="component" value="Unassembled WGS sequence"/>
</dbReference>